<reference evidence="2" key="1">
    <citation type="submission" date="2018-02" db="EMBL/GenBank/DDBJ databases">
        <authorList>
            <person name="Hausmann B."/>
        </authorList>
    </citation>
    <scope>NUCLEOTIDE SEQUENCE [LARGE SCALE GENOMIC DNA]</scope>
    <source>
        <strain evidence="2">Peat soil MAG SbA5</strain>
    </source>
</reference>
<proteinExistence type="predicted"/>
<evidence type="ECO:0000313" key="2">
    <source>
        <dbReference type="Proteomes" id="UP000239735"/>
    </source>
</evidence>
<dbReference type="AlphaFoldDB" id="A0A2N9M5K0"/>
<accession>A0A2N9M5K0</accession>
<gene>
    <name evidence="1" type="ORF">SBA5_80091</name>
</gene>
<sequence>MAIPPVGRGLFRGVFRMKAGIPDADPEGAVGPWIMRL</sequence>
<evidence type="ECO:0000313" key="1">
    <source>
        <dbReference type="EMBL" id="SPE30722.1"/>
    </source>
</evidence>
<organism evidence="1 2">
    <name type="scientific">Candidatus Sulfuritelmatomonas gaucii</name>
    <dbReference type="NCBI Taxonomy" id="2043161"/>
    <lineage>
        <taxon>Bacteria</taxon>
        <taxon>Pseudomonadati</taxon>
        <taxon>Acidobacteriota</taxon>
        <taxon>Terriglobia</taxon>
        <taxon>Terriglobales</taxon>
        <taxon>Acidobacteriaceae</taxon>
        <taxon>Candidatus Sulfuritelmatomonas</taxon>
    </lineage>
</organism>
<dbReference type="Proteomes" id="UP000239735">
    <property type="component" value="Unassembled WGS sequence"/>
</dbReference>
<name>A0A2N9M5K0_9BACT</name>
<dbReference type="EMBL" id="OKRB01000141">
    <property type="protein sequence ID" value="SPE30722.1"/>
    <property type="molecule type" value="Genomic_DNA"/>
</dbReference>
<protein>
    <submittedName>
        <fullName evidence="1">Uncharacterized protein</fullName>
    </submittedName>
</protein>